<reference evidence="2" key="1">
    <citation type="submission" date="2013-07" db="EMBL/GenBank/DDBJ databases">
        <title>The Genome Sequence of Cryptococcus bestiolae CBS10118.</title>
        <authorList>
            <consortium name="The Broad Institute Genome Sequencing Platform"/>
            <person name="Cuomo C."/>
            <person name="Litvintseva A."/>
            <person name="Chen Y."/>
            <person name="Heitman J."/>
            <person name="Sun S."/>
            <person name="Springer D."/>
            <person name="Dromer F."/>
            <person name="Young S.K."/>
            <person name="Zeng Q."/>
            <person name="Gargeya S."/>
            <person name="Fitzgerald M."/>
            <person name="Abouelleil A."/>
            <person name="Alvarado L."/>
            <person name="Berlin A.M."/>
            <person name="Chapman S.B."/>
            <person name="Dewar J."/>
            <person name="Goldberg J."/>
            <person name="Griggs A."/>
            <person name="Gujja S."/>
            <person name="Hansen M."/>
            <person name="Howarth C."/>
            <person name="Imamovic A."/>
            <person name="Larimer J."/>
            <person name="McCowan C."/>
            <person name="Murphy C."/>
            <person name="Pearson M."/>
            <person name="Priest M."/>
            <person name="Roberts A."/>
            <person name="Saif S."/>
            <person name="Shea T."/>
            <person name="Sykes S."/>
            <person name="Wortman J."/>
            <person name="Nusbaum C."/>
            <person name="Birren B."/>
        </authorList>
    </citation>
    <scope>NUCLEOTIDE SEQUENCE [LARGE SCALE GENOMIC DNA]</scope>
    <source>
        <strain evidence="2">CBS 10118</strain>
    </source>
</reference>
<evidence type="ECO:0000256" key="1">
    <source>
        <dbReference type="SAM" id="MobiDB-lite"/>
    </source>
</evidence>
<organism evidence="2">
    <name type="scientific">Kwoniella bestiolae CBS 10118</name>
    <dbReference type="NCBI Taxonomy" id="1296100"/>
    <lineage>
        <taxon>Eukaryota</taxon>
        <taxon>Fungi</taxon>
        <taxon>Dikarya</taxon>
        <taxon>Basidiomycota</taxon>
        <taxon>Agaricomycotina</taxon>
        <taxon>Tremellomycetes</taxon>
        <taxon>Tremellales</taxon>
        <taxon>Cryptococcaceae</taxon>
        <taxon>Kwoniella</taxon>
    </lineage>
</organism>
<dbReference type="GO" id="GO:0016887">
    <property type="term" value="F:ATP hydrolysis activity"/>
    <property type="evidence" value="ECO:0007669"/>
    <property type="project" value="TreeGrafter"/>
</dbReference>
<accession>A0A1B9FTW5</accession>
<dbReference type="GO" id="GO:0005634">
    <property type="term" value="C:nucleus"/>
    <property type="evidence" value="ECO:0007669"/>
    <property type="project" value="TreeGrafter"/>
</dbReference>
<evidence type="ECO:0008006" key="5">
    <source>
        <dbReference type="Google" id="ProtNLM"/>
    </source>
</evidence>
<dbReference type="AlphaFoldDB" id="A0A1B9FTW5"/>
<dbReference type="PANTHER" id="PTHR31285">
    <property type="entry name" value="NICOTINAMIDE MONONUCLEOTIDE ADENYLYLTRANSFERASE"/>
    <property type="match status" value="1"/>
</dbReference>
<evidence type="ECO:0000313" key="3">
    <source>
        <dbReference type="EMBL" id="WVW86669.1"/>
    </source>
</evidence>
<dbReference type="STRING" id="1296100.A0A1B9FTW5"/>
<dbReference type="InterPro" id="IPR014729">
    <property type="entry name" value="Rossmann-like_a/b/a_fold"/>
</dbReference>
<dbReference type="GO" id="GO:0000309">
    <property type="term" value="F:nicotinamide-nucleotide adenylyltransferase activity"/>
    <property type="evidence" value="ECO:0007669"/>
    <property type="project" value="TreeGrafter"/>
</dbReference>
<gene>
    <name evidence="2" type="ORF">I302_07860</name>
    <name evidence="3" type="ORF">I302_108723</name>
</gene>
<dbReference type="VEuPathDB" id="FungiDB:I302_07860"/>
<dbReference type="GO" id="GO:0005737">
    <property type="term" value="C:cytoplasm"/>
    <property type="evidence" value="ECO:0007669"/>
    <property type="project" value="TreeGrafter"/>
</dbReference>
<keyword evidence="4" id="KW-1185">Reference proteome</keyword>
<protein>
    <recommendedName>
        <fullName evidence="5">Nicotinamide-nucleotide adenylyltransferase</fullName>
    </recommendedName>
</protein>
<dbReference type="EMBL" id="KI894025">
    <property type="protein sequence ID" value="OCF22215.1"/>
    <property type="molecule type" value="Genomic_DNA"/>
</dbReference>
<dbReference type="GeneID" id="30212259"/>
<reference evidence="3" key="4">
    <citation type="submission" date="2024-02" db="EMBL/GenBank/DDBJ databases">
        <title>Comparative genomics of Cryptococcus and Kwoniella reveals pathogenesis evolution and contrasting modes of karyotype evolution via chromosome fusion or intercentromeric recombination.</title>
        <authorList>
            <person name="Coelho M.A."/>
            <person name="David-Palma M."/>
            <person name="Shea T."/>
            <person name="Bowers K."/>
            <person name="McGinley-Smith S."/>
            <person name="Mohammad A.W."/>
            <person name="Gnirke A."/>
            <person name="Yurkov A.M."/>
            <person name="Nowrousian M."/>
            <person name="Sun S."/>
            <person name="Cuomo C.A."/>
            <person name="Heitman J."/>
        </authorList>
    </citation>
    <scope>NUCLEOTIDE SEQUENCE</scope>
    <source>
        <strain evidence="3">CBS 10118</strain>
    </source>
</reference>
<sequence>MTSPSSPAHLQETIHRISTSPGSFAILSSTPNWPIPPTASSSSSDIHISILDSSFNPPTTAHQSIAFSTFPPPIASSSSSPSKGNDGTPRPYTSRLLLFSARNVEKTLKSTDATPHQRIEMMSILSSIRRRTNPEEGIAVGVINEPTFVGKASIIRQYLSTLPHLKQNQNEDQRPGNNVDLTFLVGTDTLIRFFDPRFYPPNEMHQKIQEYFSNPPNGSGAYLVSARRGTEEEDRAIESEILCRDGVKDWVDRGKVRLLGSGEEGWEEVSSTKVREAVGRGDWLRVEELVGKDVGGYIRREGLYVN</sequence>
<dbReference type="EMBL" id="CP144548">
    <property type="protein sequence ID" value="WVW86669.1"/>
    <property type="molecule type" value="Genomic_DNA"/>
</dbReference>
<feature type="region of interest" description="Disordered" evidence="1">
    <location>
        <begin position="67"/>
        <end position="92"/>
    </location>
</feature>
<reference evidence="2" key="3">
    <citation type="submission" date="2014-01" db="EMBL/GenBank/DDBJ databases">
        <title>Evolution of pathogenesis and genome organization in the Tremellales.</title>
        <authorList>
            <person name="Cuomo C."/>
            <person name="Litvintseva A."/>
            <person name="Heitman J."/>
            <person name="Chen Y."/>
            <person name="Sun S."/>
            <person name="Springer D."/>
            <person name="Dromer F."/>
            <person name="Young S."/>
            <person name="Zeng Q."/>
            <person name="Chapman S."/>
            <person name="Gujja S."/>
            <person name="Saif S."/>
            <person name="Birren B."/>
        </authorList>
    </citation>
    <scope>NUCLEOTIDE SEQUENCE</scope>
    <source>
        <strain evidence="2">CBS 10118</strain>
    </source>
</reference>
<reference evidence="3" key="2">
    <citation type="submission" date="2013-07" db="EMBL/GenBank/DDBJ databases">
        <authorList>
            <consortium name="The Broad Institute Genome Sequencing Platform"/>
            <person name="Cuomo C."/>
            <person name="Litvintseva A."/>
            <person name="Chen Y."/>
            <person name="Heitman J."/>
            <person name="Sun S."/>
            <person name="Springer D."/>
            <person name="Dromer F."/>
            <person name="Young S.K."/>
            <person name="Zeng Q."/>
            <person name="Gargeya S."/>
            <person name="Fitzgerald M."/>
            <person name="Abouelleil A."/>
            <person name="Alvarado L."/>
            <person name="Berlin A.M."/>
            <person name="Chapman S.B."/>
            <person name="Dewar J."/>
            <person name="Goldberg J."/>
            <person name="Griggs A."/>
            <person name="Gujja S."/>
            <person name="Hansen M."/>
            <person name="Howarth C."/>
            <person name="Imamovic A."/>
            <person name="Larimer J."/>
            <person name="McCowan C."/>
            <person name="Murphy C."/>
            <person name="Pearson M."/>
            <person name="Priest M."/>
            <person name="Roberts A."/>
            <person name="Saif S."/>
            <person name="Shea T."/>
            <person name="Sykes S."/>
            <person name="Wortman J."/>
            <person name="Nusbaum C."/>
            <person name="Birren B."/>
        </authorList>
    </citation>
    <scope>NUCLEOTIDE SEQUENCE</scope>
    <source>
        <strain evidence="3">CBS 10118</strain>
    </source>
</reference>
<evidence type="ECO:0000313" key="4">
    <source>
        <dbReference type="Proteomes" id="UP000092730"/>
    </source>
</evidence>
<dbReference type="SUPFAM" id="SSF52374">
    <property type="entry name" value="Nucleotidylyl transferase"/>
    <property type="match status" value="1"/>
</dbReference>
<dbReference type="Proteomes" id="UP000092730">
    <property type="component" value="Chromosome 8"/>
</dbReference>
<dbReference type="RefSeq" id="XP_019043285.1">
    <property type="nucleotide sequence ID" value="XM_019194449.1"/>
</dbReference>
<proteinExistence type="predicted"/>
<dbReference type="PANTHER" id="PTHR31285:SF0">
    <property type="entry name" value="NICOTINAMIDE MONONUCLEOTIDE ADENYLYLTRANSFERASE"/>
    <property type="match status" value="1"/>
</dbReference>
<dbReference type="Gene3D" id="3.40.50.620">
    <property type="entry name" value="HUPs"/>
    <property type="match status" value="1"/>
</dbReference>
<dbReference type="OrthoDB" id="5591297at2759"/>
<dbReference type="KEGG" id="kbi:30212259"/>
<name>A0A1B9FTW5_9TREE</name>
<evidence type="ECO:0000313" key="2">
    <source>
        <dbReference type="EMBL" id="OCF22215.1"/>
    </source>
</evidence>